<sequence>MINRLFDDPAMQSAKMALDGLALRNQIISRNLANVDTPGYKAQSVDFESVIRRAIDRETGLTMNATQTGHIGKPSSSAASATLIRARSGGSTRADGNNVDVDNELIEMSETGIRYEAVSQQISKKLLLLKSIAASR</sequence>
<evidence type="ECO:0000256" key="5">
    <source>
        <dbReference type="ARBA" id="ARBA00024934"/>
    </source>
</evidence>
<feature type="region of interest" description="Disordered" evidence="7">
    <location>
        <begin position="65"/>
        <end position="98"/>
    </location>
</feature>
<keyword evidence="4 6" id="KW-0975">Bacterial flagellum</keyword>
<accession>A0A0P6XJH8</accession>
<evidence type="ECO:0000313" key="10">
    <source>
        <dbReference type="Proteomes" id="UP000050417"/>
    </source>
</evidence>
<evidence type="ECO:0000256" key="1">
    <source>
        <dbReference type="ARBA" id="ARBA00004117"/>
    </source>
</evidence>
<dbReference type="Proteomes" id="UP000050417">
    <property type="component" value="Unassembled WGS sequence"/>
</dbReference>
<evidence type="ECO:0000256" key="7">
    <source>
        <dbReference type="SAM" id="MobiDB-lite"/>
    </source>
</evidence>
<dbReference type="InterPro" id="IPR001444">
    <property type="entry name" value="Flag_bb_rod_N"/>
</dbReference>
<keyword evidence="10" id="KW-1185">Reference proteome</keyword>
<evidence type="ECO:0000256" key="6">
    <source>
        <dbReference type="PIRNR" id="PIRNR002889"/>
    </source>
</evidence>
<dbReference type="NCBIfam" id="TIGR01396">
    <property type="entry name" value="FlgB"/>
    <property type="match status" value="1"/>
</dbReference>
<comment type="subunit">
    <text evidence="6">The basal body constitutes a major portion of the flagellar organelle and consists of a number of rings mounted on a central rod.</text>
</comment>
<dbReference type="OrthoDB" id="9792068at2"/>
<evidence type="ECO:0000256" key="2">
    <source>
        <dbReference type="ARBA" id="ARBA00009677"/>
    </source>
</evidence>
<dbReference type="PIRSF" id="PIRSF002889">
    <property type="entry name" value="Rod_FlgB"/>
    <property type="match status" value="1"/>
</dbReference>
<comment type="caution">
    <text evidence="9">The sequence shown here is derived from an EMBL/GenBank/DDBJ whole genome shotgun (WGS) entry which is preliminary data.</text>
</comment>
<dbReference type="PANTHER" id="PTHR30435:SF12">
    <property type="entry name" value="FLAGELLAR BASAL BODY ROD PROTEIN FLGB"/>
    <property type="match status" value="1"/>
</dbReference>
<proteinExistence type="inferred from homology"/>
<dbReference type="InterPro" id="IPR006300">
    <property type="entry name" value="FlgB"/>
</dbReference>
<reference evidence="9 10" key="1">
    <citation type="submission" date="2015-07" db="EMBL/GenBank/DDBJ databases">
        <title>Genome sequence of Ornatilinea apprima DSM 23815.</title>
        <authorList>
            <person name="Hemp J."/>
            <person name="Ward L.M."/>
            <person name="Pace L.A."/>
            <person name="Fischer W.W."/>
        </authorList>
    </citation>
    <scope>NUCLEOTIDE SEQUENCE [LARGE SCALE GENOMIC DNA]</scope>
    <source>
        <strain evidence="9 10">P3M-1</strain>
    </source>
</reference>
<gene>
    <name evidence="9" type="ORF">ADN00_17080</name>
</gene>
<comment type="similarity">
    <text evidence="2 6">Belongs to the flagella basal body rod proteins family.</text>
</comment>
<comment type="subcellular location">
    <subcellularLocation>
        <location evidence="1 6">Bacterial flagellum basal body</location>
    </subcellularLocation>
</comment>
<dbReference type="AlphaFoldDB" id="A0A0P6XJH8"/>
<dbReference type="GO" id="GO:0030694">
    <property type="term" value="C:bacterial-type flagellum basal body, rod"/>
    <property type="evidence" value="ECO:0007669"/>
    <property type="project" value="InterPro"/>
</dbReference>
<feature type="compositionally biased region" description="Polar residues" evidence="7">
    <location>
        <begin position="65"/>
        <end position="80"/>
    </location>
</feature>
<dbReference type="STRING" id="1134406.ADN00_17080"/>
<name>A0A0P6XJH8_9CHLR</name>
<dbReference type="Pfam" id="PF00460">
    <property type="entry name" value="Flg_bb_rod"/>
    <property type="match status" value="1"/>
</dbReference>
<dbReference type="RefSeq" id="WP_075064261.1">
    <property type="nucleotide sequence ID" value="NZ_LGCL01000041.1"/>
</dbReference>
<organism evidence="9 10">
    <name type="scientific">Ornatilinea apprima</name>
    <dbReference type="NCBI Taxonomy" id="1134406"/>
    <lineage>
        <taxon>Bacteria</taxon>
        <taxon>Bacillati</taxon>
        <taxon>Chloroflexota</taxon>
        <taxon>Anaerolineae</taxon>
        <taxon>Anaerolineales</taxon>
        <taxon>Anaerolineaceae</taxon>
        <taxon>Ornatilinea</taxon>
    </lineage>
</organism>
<evidence type="ECO:0000256" key="3">
    <source>
        <dbReference type="ARBA" id="ARBA00014376"/>
    </source>
</evidence>
<feature type="domain" description="Flagellar basal body rod protein N-terminal" evidence="8">
    <location>
        <begin position="17"/>
        <end position="41"/>
    </location>
</feature>
<dbReference type="PATRIC" id="fig|1134406.4.peg.478"/>
<evidence type="ECO:0000256" key="4">
    <source>
        <dbReference type="ARBA" id="ARBA00023143"/>
    </source>
</evidence>
<dbReference type="GO" id="GO:0071978">
    <property type="term" value="P:bacterial-type flagellum-dependent swarming motility"/>
    <property type="evidence" value="ECO:0007669"/>
    <property type="project" value="TreeGrafter"/>
</dbReference>
<evidence type="ECO:0000259" key="8">
    <source>
        <dbReference type="Pfam" id="PF00460"/>
    </source>
</evidence>
<dbReference type="PANTHER" id="PTHR30435">
    <property type="entry name" value="FLAGELLAR PROTEIN"/>
    <property type="match status" value="1"/>
</dbReference>
<evidence type="ECO:0000313" key="9">
    <source>
        <dbReference type="EMBL" id="KPL71407.1"/>
    </source>
</evidence>
<dbReference type="EMBL" id="LGCL01000041">
    <property type="protein sequence ID" value="KPL71407.1"/>
    <property type="molecule type" value="Genomic_DNA"/>
</dbReference>
<protein>
    <recommendedName>
        <fullName evidence="3 6">Flagellar basal body rod protein FlgB</fullName>
    </recommendedName>
</protein>
<comment type="function">
    <text evidence="5 6">Structural component of flagellum, the bacterial motility apparatus. Part of the rod structure of flagellar basal body.</text>
</comment>